<dbReference type="AlphaFoldDB" id="A0A2I1HQE5"/>
<evidence type="ECO:0000313" key="1">
    <source>
        <dbReference type="EMBL" id="PKY61115.1"/>
    </source>
</evidence>
<protein>
    <submittedName>
        <fullName evidence="1">Uncharacterized protein</fullName>
    </submittedName>
</protein>
<reference evidence="1 2" key="1">
    <citation type="submission" date="2015-10" db="EMBL/GenBank/DDBJ databases">
        <title>Genome analyses suggest a sexual origin of heterokaryosis in a supposedly ancient asexual fungus.</title>
        <authorList>
            <person name="Ropars J."/>
            <person name="Sedzielewska K."/>
            <person name="Noel J."/>
            <person name="Charron P."/>
            <person name="Farinelli L."/>
            <person name="Marton T."/>
            <person name="Kruger M."/>
            <person name="Pelin A."/>
            <person name="Brachmann A."/>
            <person name="Corradi N."/>
        </authorList>
    </citation>
    <scope>NUCLEOTIDE SEQUENCE [LARGE SCALE GENOMIC DNA]</scope>
    <source>
        <strain evidence="1 2">A4</strain>
    </source>
</reference>
<sequence length="99" mass="11683">FYYGLAQICKSIEKLHVVIDYEESPGVVKLIEMQTQIKYVSIDGYYVECKKITQALEKHVNSIIHLEIKYYTSAIHFLIPKLINLRYLKVVDYYIFKSS</sequence>
<proteinExistence type="predicted"/>
<evidence type="ECO:0000313" key="2">
    <source>
        <dbReference type="Proteomes" id="UP000234323"/>
    </source>
</evidence>
<keyword evidence="2" id="KW-1185">Reference proteome</keyword>
<dbReference type="EMBL" id="LLXI01004954">
    <property type="protein sequence ID" value="PKY61115.1"/>
    <property type="molecule type" value="Genomic_DNA"/>
</dbReference>
<dbReference type="Proteomes" id="UP000234323">
    <property type="component" value="Unassembled WGS sequence"/>
</dbReference>
<gene>
    <name evidence="1" type="ORF">RhiirA4_485663</name>
</gene>
<feature type="non-terminal residue" evidence="1">
    <location>
        <position position="1"/>
    </location>
</feature>
<comment type="caution">
    <text evidence="1">The sequence shown here is derived from an EMBL/GenBank/DDBJ whole genome shotgun (WGS) entry which is preliminary data.</text>
</comment>
<organism evidence="1 2">
    <name type="scientific">Rhizophagus irregularis</name>
    <dbReference type="NCBI Taxonomy" id="588596"/>
    <lineage>
        <taxon>Eukaryota</taxon>
        <taxon>Fungi</taxon>
        <taxon>Fungi incertae sedis</taxon>
        <taxon>Mucoromycota</taxon>
        <taxon>Glomeromycotina</taxon>
        <taxon>Glomeromycetes</taxon>
        <taxon>Glomerales</taxon>
        <taxon>Glomeraceae</taxon>
        <taxon>Rhizophagus</taxon>
    </lineage>
</organism>
<accession>A0A2I1HQE5</accession>
<name>A0A2I1HQE5_9GLOM</name>